<dbReference type="HOGENOM" id="CLU_2099199_0_0_1"/>
<feature type="region of interest" description="Disordered" evidence="2">
    <location>
        <begin position="1"/>
        <end position="56"/>
    </location>
</feature>
<protein>
    <submittedName>
        <fullName evidence="3">Uncharacterized protein</fullName>
    </submittedName>
</protein>
<organism evidence="3">
    <name type="scientific">Magallana gigas</name>
    <name type="common">Pacific oyster</name>
    <name type="synonym">Crassostrea gigas</name>
    <dbReference type="NCBI Taxonomy" id="29159"/>
    <lineage>
        <taxon>Eukaryota</taxon>
        <taxon>Metazoa</taxon>
        <taxon>Spiralia</taxon>
        <taxon>Lophotrochozoa</taxon>
        <taxon>Mollusca</taxon>
        <taxon>Bivalvia</taxon>
        <taxon>Autobranchia</taxon>
        <taxon>Pteriomorphia</taxon>
        <taxon>Ostreida</taxon>
        <taxon>Ostreoidea</taxon>
        <taxon>Ostreidae</taxon>
        <taxon>Magallana</taxon>
    </lineage>
</organism>
<evidence type="ECO:0000313" key="3">
    <source>
        <dbReference type="EMBL" id="EKC27612.1"/>
    </source>
</evidence>
<evidence type="ECO:0000256" key="2">
    <source>
        <dbReference type="SAM" id="MobiDB-lite"/>
    </source>
</evidence>
<proteinExistence type="predicted"/>
<feature type="compositionally biased region" description="Polar residues" evidence="2">
    <location>
        <begin position="12"/>
        <end position="49"/>
    </location>
</feature>
<accession>K1PTP0</accession>
<reference evidence="3" key="1">
    <citation type="journal article" date="2012" name="Nature">
        <title>The oyster genome reveals stress adaptation and complexity of shell formation.</title>
        <authorList>
            <person name="Zhang G."/>
            <person name="Fang X."/>
            <person name="Guo X."/>
            <person name="Li L."/>
            <person name="Luo R."/>
            <person name="Xu F."/>
            <person name="Yang P."/>
            <person name="Zhang L."/>
            <person name="Wang X."/>
            <person name="Qi H."/>
            <person name="Xiong Z."/>
            <person name="Que H."/>
            <person name="Xie Y."/>
            <person name="Holland P.W."/>
            <person name="Paps J."/>
            <person name="Zhu Y."/>
            <person name="Wu F."/>
            <person name="Chen Y."/>
            <person name="Wang J."/>
            <person name="Peng C."/>
            <person name="Meng J."/>
            <person name="Yang L."/>
            <person name="Liu J."/>
            <person name="Wen B."/>
            <person name="Zhang N."/>
            <person name="Huang Z."/>
            <person name="Zhu Q."/>
            <person name="Feng Y."/>
            <person name="Mount A."/>
            <person name="Hedgecock D."/>
            <person name="Xu Z."/>
            <person name="Liu Y."/>
            <person name="Domazet-Loso T."/>
            <person name="Du Y."/>
            <person name="Sun X."/>
            <person name="Zhang S."/>
            <person name="Liu B."/>
            <person name="Cheng P."/>
            <person name="Jiang X."/>
            <person name="Li J."/>
            <person name="Fan D."/>
            <person name="Wang W."/>
            <person name="Fu W."/>
            <person name="Wang T."/>
            <person name="Wang B."/>
            <person name="Zhang J."/>
            <person name="Peng Z."/>
            <person name="Li Y."/>
            <person name="Li N."/>
            <person name="Wang J."/>
            <person name="Chen M."/>
            <person name="He Y."/>
            <person name="Tan F."/>
            <person name="Song X."/>
            <person name="Zheng Q."/>
            <person name="Huang R."/>
            <person name="Yang H."/>
            <person name="Du X."/>
            <person name="Chen L."/>
            <person name="Yang M."/>
            <person name="Gaffney P.M."/>
            <person name="Wang S."/>
            <person name="Luo L."/>
            <person name="She Z."/>
            <person name="Ming Y."/>
            <person name="Huang W."/>
            <person name="Zhang S."/>
            <person name="Huang B."/>
            <person name="Zhang Y."/>
            <person name="Qu T."/>
            <person name="Ni P."/>
            <person name="Miao G."/>
            <person name="Wang J."/>
            <person name="Wang Q."/>
            <person name="Steinberg C.E."/>
            <person name="Wang H."/>
            <person name="Li N."/>
            <person name="Qian L."/>
            <person name="Zhang G."/>
            <person name="Li Y."/>
            <person name="Yang H."/>
            <person name="Liu X."/>
            <person name="Wang J."/>
            <person name="Yin Y."/>
            <person name="Wang J."/>
        </authorList>
    </citation>
    <scope>NUCLEOTIDE SEQUENCE [LARGE SCALE GENOMIC DNA]</scope>
    <source>
        <strain evidence="3">05x7-T-G4-1.051#20</strain>
    </source>
</reference>
<gene>
    <name evidence="3" type="ORF">CGI_10017119</name>
</gene>
<keyword evidence="1" id="KW-0175">Coiled coil</keyword>
<name>K1PTP0_MAGGI</name>
<dbReference type="EMBL" id="JH818677">
    <property type="protein sequence ID" value="EKC27612.1"/>
    <property type="molecule type" value="Genomic_DNA"/>
</dbReference>
<evidence type="ECO:0000256" key="1">
    <source>
        <dbReference type="SAM" id="Coils"/>
    </source>
</evidence>
<dbReference type="InParanoid" id="K1PTP0"/>
<feature type="coiled-coil region" evidence="1">
    <location>
        <begin position="62"/>
        <end position="89"/>
    </location>
</feature>
<sequence>MQQLLDKKFQGSPKSVSPPATNVTIITTHSEGNPTQASHADSELTTTTPCPGDEVETRTNTVDEIIKENSKLRELTKSYERNIKDLNGQLIILQTLLQKQSNCAALQSNLIDAKWL</sequence>
<dbReference type="AlphaFoldDB" id="K1PTP0"/>